<dbReference type="EMBL" id="PZQS01000010">
    <property type="protein sequence ID" value="PVD22982.1"/>
    <property type="molecule type" value="Genomic_DNA"/>
</dbReference>
<comment type="similarity">
    <text evidence="2">Belongs to the aminoglycoside phosphotransferase family.</text>
</comment>
<keyword evidence="3" id="KW-0963">Cytoplasm</keyword>
<dbReference type="STRING" id="400727.A0A2T7NPA4"/>
<organism evidence="6 7">
    <name type="scientific">Pomacea canaliculata</name>
    <name type="common">Golden apple snail</name>
    <dbReference type="NCBI Taxonomy" id="400727"/>
    <lineage>
        <taxon>Eukaryota</taxon>
        <taxon>Metazoa</taxon>
        <taxon>Spiralia</taxon>
        <taxon>Lophotrochozoa</taxon>
        <taxon>Mollusca</taxon>
        <taxon>Gastropoda</taxon>
        <taxon>Caenogastropoda</taxon>
        <taxon>Architaenioglossa</taxon>
        <taxon>Ampullarioidea</taxon>
        <taxon>Ampullariidae</taxon>
        <taxon>Pomacea</taxon>
    </lineage>
</organism>
<name>A0A2T7NPA4_POMCA</name>
<dbReference type="PANTHER" id="PTHR21064">
    <property type="entry name" value="AMINOGLYCOSIDE PHOSPHOTRANSFERASE DOMAIN-CONTAINING PROTEIN-RELATED"/>
    <property type="match status" value="1"/>
</dbReference>
<dbReference type="OrthoDB" id="9973935at2759"/>
<evidence type="ECO:0000313" key="6">
    <source>
        <dbReference type="EMBL" id="PVD22982.1"/>
    </source>
</evidence>
<comment type="subcellular location">
    <subcellularLocation>
        <location evidence="1">Cytoplasm</location>
    </subcellularLocation>
</comment>
<keyword evidence="7" id="KW-1185">Reference proteome</keyword>
<dbReference type="AlphaFoldDB" id="A0A2T7NPA4"/>
<dbReference type="PANTHER" id="PTHR21064:SF1">
    <property type="entry name" value="HYDROXYLYSINE KINASE"/>
    <property type="match status" value="1"/>
</dbReference>
<evidence type="ECO:0000256" key="3">
    <source>
        <dbReference type="ARBA" id="ARBA00022490"/>
    </source>
</evidence>
<evidence type="ECO:0000256" key="2">
    <source>
        <dbReference type="ARBA" id="ARBA00006219"/>
    </source>
</evidence>
<dbReference type="InterPro" id="IPR050249">
    <property type="entry name" value="Pseudomonas-type_ThrB"/>
</dbReference>
<dbReference type="GO" id="GO:0005737">
    <property type="term" value="C:cytoplasm"/>
    <property type="evidence" value="ECO:0007669"/>
    <property type="project" value="UniProtKB-SubCell"/>
</dbReference>
<proteinExistence type="inferred from homology"/>
<reference evidence="6 7" key="1">
    <citation type="submission" date="2018-04" db="EMBL/GenBank/DDBJ databases">
        <title>The genome of golden apple snail Pomacea canaliculata provides insight into stress tolerance and invasive adaptation.</title>
        <authorList>
            <person name="Liu C."/>
            <person name="Liu B."/>
            <person name="Ren Y."/>
            <person name="Zhang Y."/>
            <person name="Wang H."/>
            <person name="Li S."/>
            <person name="Jiang F."/>
            <person name="Yin L."/>
            <person name="Zhang G."/>
            <person name="Qian W."/>
            <person name="Fan W."/>
        </authorList>
    </citation>
    <scope>NUCLEOTIDE SEQUENCE [LARGE SCALE GENOMIC DNA]</scope>
    <source>
        <strain evidence="6">SZHN2017</strain>
        <tissue evidence="6">Muscle</tissue>
    </source>
</reference>
<sequence>MSDCETIRRPQATLEDVRKILLTQYSLTAIQVQELASYNCRNFHVKAVDGITPTSGKTHDLDTAAFHGEPETSATLEKLTNAGTAKETEEYILKILNNHLSSPEILEKYLHEQQSNIFQTSETKELEVCDEDLWALENMHLLKVYLPYVQNERKRVVLLDILDKFEAVRNSEKFGCQAKGIIHGDFHDYNIIIDEASNATRDLSETSRTVTLAFTQNLQSPSSSVQSFIKSVVEKYGIIDFEDMRNSYPALELCRLIADLMSDCPHIEMQSIGGHVIAGYLLINAEPVRQFSFFYETILASLAQYVVLSAYEYQAQEGENDYLLLGSSEAWHVIQQLKNVEAKSLYGIWNSILSSYGIKDPLKI</sequence>
<keyword evidence="4" id="KW-0808">Transferase</keyword>
<dbReference type="InterPro" id="IPR011009">
    <property type="entry name" value="Kinase-like_dom_sf"/>
</dbReference>
<evidence type="ECO:0000313" key="7">
    <source>
        <dbReference type="Proteomes" id="UP000245119"/>
    </source>
</evidence>
<accession>A0A2T7NPA4</accession>
<comment type="caution">
    <text evidence="6">The sequence shown here is derived from an EMBL/GenBank/DDBJ whole genome shotgun (WGS) entry which is preliminary data.</text>
</comment>
<keyword evidence="5" id="KW-0418">Kinase</keyword>
<dbReference type="GO" id="GO:0019202">
    <property type="term" value="F:amino acid kinase activity"/>
    <property type="evidence" value="ECO:0007669"/>
    <property type="project" value="TreeGrafter"/>
</dbReference>
<evidence type="ECO:0000256" key="5">
    <source>
        <dbReference type="ARBA" id="ARBA00022777"/>
    </source>
</evidence>
<protein>
    <recommendedName>
        <fullName evidence="8">Aminoglycoside phosphotransferase domain-containing protein</fullName>
    </recommendedName>
</protein>
<evidence type="ECO:0000256" key="1">
    <source>
        <dbReference type="ARBA" id="ARBA00004496"/>
    </source>
</evidence>
<evidence type="ECO:0000256" key="4">
    <source>
        <dbReference type="ARBA" id="ARBA00022679"/>
    </source>
</evidence>
<dbReference type="SUPFAM" id="SSF56112">
    <property type="entry name" value="Protein kinase-like (PK-like)"/>
    <property type="match status" value="1"/>
</dbReference>
<gene>
    <name evidence="6" type="ORF">C0Q70_16242</name>
</gene>
<dbReference type="Proteomes" id="UP000245119">
    <property type="component" value="Linkage Group LG10"/>
</dbReference>
<evidence type="ECO:0008006" key="8">
    <source>
        <dbReference type="Google" id="ProtNLM"/>
    </source>
</evidence>